<evidence type="ECO:0000256" key="4">
    <source>
        <dbReference type="ARBA" id="ARBA00021815"/>
    </source>
</evidence>
<dbReference type="GO" id="GO:0097546">
    <property type="term" value="C:ciliary base"/>
    <property type="evidence" value="ECO:0007669"/>
    <property type="project" value="TreeGrafter"/>
</dbReference>
<name>A0A8C4Q2G8_EPTBU</name>
<evidence type="ECO:0000259" key="13">
    <source>
        <dbReference type="Pfam" id="PF11527"/>
    </source>
</evidence>
<dbReference type="InterPro" id="IPR023379">
    <property type="entry name" value="BART_dom"/>
</dbReference>
<evidence type="ECO:0000256" key="6">
    <source>
        <dbReference type="ARBA" id="ARBA00023054"/>
    </source>
</evidence>
<keyword evidence="6 10" id="KW-0175">Coiled coil</keyword>
<organism evidence="14 15">
    <name type="scientific">Eptatretus burgeri</name>
    <name type="common">Inshore hagfish</name>
    <dbReference type="NCBI Taxonomy" id="7764"/>
    <lineage>
        <taxon>Eukaryota</taxon>
        <taxon>Metazoa</taxon>
        <taxon>Chordata</taxon>
        <taxon>Craniata</taxon>
        <taxon>Vertebrata</taxon>
        <taxon>Cyclostomata</taxon>
        <taxon>Myxini</taxon>
        <taxon>Myxiniformes</taxon>
        <taxon>Myxinidae</taxon>
        <taxon>Eptatretinae</taxon>
        <taxon>Eptatretus</taxon>
    </lineage>
</organism>
<evidence type="ECO:0000256" key="9">
    <source>
        <dbReference type="ARBA" id="ARBA00031593"/>
    </source>
</evidence>
<sequence length="338" mass="38234">MVFHSKISLILPFLPFPLVLNELLRTGLMHLQVEKLLDQHLQDLGISEEQFLQFCSLSTNKPDSKWRQVLLEPMLAADDFELFKGLMVQKNIELELQALDLLKEKHGVVPKCMSSEGVDSVKEREIDELKEMKEALRLSKEEYDCEQQHRLEACRSTTTSASPSPQVSTSGLSESTELSKPEVSLKDSSKLAMQVHVEDIPYRNRPMDVTYQLVPQASSSVSEPAKLLPPNGAQSSSSLHSTSVPEAEQRRDNSELSSSSQRFHPEDLQKREEYLKLQRDRLLAKKKTRFVVELSESNDSSEINNSLLITGPSVVQQVSLWHKSNTPCRPLLSSPPFR</sequence>
<dbReference type="Proteomes" id="UP000694388">
    <property type="component" value="Unplaced"/>
</dbReference>
<reference evidence="14" key="1">
    <citation type="submission" date="2025-08" db="UniProtKB">
        <authorList>
            <consortium name="Ensembl"/>
        </authorList>
    </citation>
    <scope>IDENTIFICATION</scope>
</reference>
<feature type="region of interest" description="Disordered" evidence="11">
    <location>
        <begin position="154"/>
        <end position="189"/>
    </location>
</feature>
<dbReference type="Gene3D" id="1.20.1520.10">
    <property type="entry name" value="ADP-ribosylation factor-like 2-binding protein, domain"/>
    <property type="match status" value="1"/>
</dbReference>
<keyword evidence="5" id="KW-0963">Cytoplasm</keyword>
<dbReference type="Ensembl" id="ENSEBUT00000009519.1">
    <property type="protein sequence ID" value="ENSEBUP00000009002.1"/>
    <property type="gene ID" value="ENSEBUG00000005806.1"/>
</dbReference>
<feature type="compositionally biased region" description="Polar residues" evidence="11">
    <location>
        <begin position="155"/>
        <end position="167"/>
    </location>
</feature>
<comment type="subcellular location">
    <subcellularLocation>
        <location evidence="1">Cell projection</location>
        <location evidence="1">Cilium</location>
    </subcellularLocation>
    <subcellularLocation>
        <location evidence="2">Cytoplasm</location>
    </subcellularLocation>
</comment>
<dbReference type="PANTHER" id="PTHR21532:SF0">
    <property type="entry name" value="CILIA- AND FLAGELLA-ASSOCIATED PROTEIN 36"/>
    <property type="match status" value="1"/>
</dbReference>
<comment type="similarity">
    <text evidence="3">Belongs to the CFAP36 family.</text>
</comment>
<dbReference type="OMA" id="MEGRIAN"/>
<dbReference type="InterPro" id="IPR042541">
    <property type="entry name" value="BART_sf"/>
</dbReference>
<feature type="domain" description="BART" evidence="13">
    <location>
        <begin position="33"/>
        <end position="95"/>
    </location>
</feature>
<evidence type="ECO:0000256" key="3">
    <source>
        <dbReference type="ARBA" id="ARBA00007460"/>
    </source>
</evidence>
<keyword evidence="8" id="KW-0966">Cell projection</keyword>
<protein>
    <recommendedName>
        <fullName evidence="4">Cilia- and flagella-associated protein 36</fullName>
    </recommendedName>
    <alternativeName>
        <fullName evidence="9">Coiled-coil domain-containing protein 104</fullName>
    </alternativeName>
</protein>
<evidence type="ECO:0000256" key="10">
    <source>
        <dbReference type="SAM" id="Coils"/>
    </source>
</evidence>
<dbReference type="AlphaFoldDB" id="A0A8C4Q2G8"/>
<feature type="chain" id="PRO_5034893532" description="Cilia- and flagella-associated protein 36" evidence="12">
    <location>
        <begin position="22"/>
        <end position="338"/>
    </location>
</feature>
<dbReference type="Pfam" id="PF11527">
    <property type="entry name" value="ARL2_Bind_BART"/>
    <property type="match status" value="1"/>
</dbReference>
<dbReference type="InterPro" id="IPR038888">
    <property type="entry name" value="CFAP36"/>
</dbReference>
<evidence type="ECO:0000256" key="5">
    <source>
        <dbReference type="ARBA" id="ARBA00022490"/>
    </source>
</evidence>
<evidence type="ECO:0000256" key="2">
    <source>
        <dbReference type="ARBA" id="ARBA00004496"/>
    </source>
</evidence>
<evidence type="ECO:0000256" key="8">
    <source>
        <dbReference type="ARBA" id="ARBA00023273"/>
    </source>
</evidence>
<evidence type="ECO:0000256" key="1">
    <source>
        <dbReference type="ARBA" id="ARBA00004138"/>
    </source>
</evidence>
<keyword evidence="15" id="KW-1185">Reference proteome</keyword>
<proteinExistence type="inferred from homology"/>
<keyword evidence="7" id="KW-0969">Cilium</keyword>
<feature type="coiled-coil region" evidence="10">
    <location>
        <begin position="122"/>
        <end position="149"/>
    </location>
</feature>
<evidence type="ECO:0000256" key="12">
    <source>
        <dbReference type="SAM" id="SignalP"/>
    </source>
</evidence>
<feature type="signal peptide" evidence="12">
    <location>
        <begin position="1"/>
        <end position="21"/>
    </location>
</feature>
<dbReference type="GeneTree" id="ENSGT00390000012785"/>
<feature type="region of interest" description="Disordered" evidence="11">
    <location>
        <begin position="221"/>
        <end position="267"/>
    </location>
</feature>
<dbReference type="PANTHER" id="PTHR21532">
    <property type="entry name" value="PHOSPHODIESTERASE HL"/>
    <property type="match status" value="1"/>
</dbReference>
<evidence type="ECO:0000256" key="11">
    <source>
        <dbReference type="SAM" id="MobiDB-lite"/>
    </source>
</evidence>
<feature type="compositionally biased region" description="Polar residues" evidence="11">
    <location>
        <begin position="232"/>
        <end position="244"/>
    </location>
</feature>
<reference evidence="14" key="2">
    <citation type="submission" date="2025-09" db="UniProtKB">
        <authorList>
            <consortium name="Ensembl"/>
        </authorList>
    </citation>
    <scope>IDENTIFICATION</scope>
</reference>
<keyword evidence="12" id="KW-0732">Signal</keyword>
<feature type="compositionally biased region" description="Basic and acidic residues" evidence="11">
    <location>
        <begin position="177"/>
        <end position="189"/>
    </location>
</feature>
<dbReference type="GO" id="GO:0005930">
    <property type="term" value="C:axoneme"/>
    <property type="evidence" value="ECO:0007669"/>
    <property type="project" value="TreeGrafter"/>
</dbReference>
<evidence type="ECO:0000313" key="15">
    <source>
        <dbReference type="Proteomes" id="UP000694388"/>
    </source>
</evidence>
<evidence type="ECO:0000313" key="14">
    <source>
        <dbReference type="Ensembl" id="ENSEBUP00000009002.1"/>
    </source>
</evidence>
<evidence type="ECO:0000256" key="7">
    <source>
        <dbReference type="ARBA" id="ARBA00023069"/>
    </source>
</evidence>
<accession>A0A8C4Q2G8</accession>